<evidence type="ECO:0000313" key="4">
    <source>
        <dbReference type="Proteomes" id="UP001595557"/>
    </source>
</evidence>
<dbReference type="PANTHER" id="PTHR33678">
    <property type="entry name" value="BLL1576 PROTEIN"/>
    <property type="match status" value="1"/>
</dbReference>
<feature type="domain" description="Transposase IS66 central" evidence="2">
    <location>
        <begin position="373"/>
        <end position="498"/>
    </location>
</feature>
<evidence type="ECO:0000259" key="2">
    <source>
        <dbReference type="Pfam" id="PF03050"/>
    </source>
</evidence>
<evidence type="ECO:0000256" key="1">
    <source>
        <dbReference type="SAM" id="MobiDB-lite"/>
    </source>
</evidence>
<organism evidence="3 4">
    <name type="scientific">Paracoccus fontiphilus</name>
    <dbReference type="NCBI Taxonomy" id="1815556"/>
    <lineage>
        <taxon>Bacteria</taxon>
        <taxon>Pseudomonadati</taxon>
        <taxon>Pseudomonadota</taxon>
        <taxon>Alphaproteobacteria</taxon>
        <taxon>Rhodobacterales</taxon>
        <taxon>Paracoccaceae</taxon>
        <taxon>Paracoccus</taxon>
    </lineage>
</organism>
<gene>
    <name evidence="3" type="ORF">ACFOD7_20525</name>
</gene>
<dbReference type="Pfam" id="PF03050">
    <property type="entry name" value="DDE_Tnp_IS66"/>
    <property type="match status" value="1"/>
</dbReference>
<dbReference type="EMBL" id="JBHRTE010000102">
    <property type="protein sequence ID" value="MFC3170417.1"/>
    <property type="molecule type" value="Genomic_DNA"/>
</dbReference>
<feature type="region of interest" description="Disordered" evidence="1">
    <location>
        <begin position="67"/>
        <end position="107"/>
    </location>
</feature>
<accession>A0ABV7IPI9</accession>
<proteinExistence type="predicted"/>
<protein>
    <submittedName>
        <fullName evidence="3">Transposase</fullName>
    </submittedName>
</protein>
<comment type="caution">
    <text evidence="3">The sequence shown here is derived from an EMBL/GenBank/DDBJ whole genome shotgun (WGS) entry which is preliminary data.</text>
</comment>
<dbReference type="PANTHER" id="PTHR33678:SF1">
    <property type="entry name" value="BLL1576 PROTEIN"/>
    <property type="match status" value="1"/>
</dbReference>
<dbReference type="InterPro" id="IPR052344">
    <property type="entry name" value="Transposase-related"/>
</dbReference>
<dbReference type="InterPro" id="IPR004291">
    <property type="entry name" value="Transposase_IS66_central"/>
</dbReference>
<sequence length="547" mass="61589">MSPLSDDGSETLPPDALCRLVVDLSQRLGALEAQVAELRDELEKIEMARASLQAENQDLRDEIARLKNLPPRPPFKPSGMEKVTNRELGKPSGIRRPRGPKKDADRVSREEVLVAKAPAGSRFKGYETCLVRELVISAELVRYRRERWLTPEGKTIIAPLPEGLLGGFDANLRRFCLVLHAQGQVTTERLTAILNGIGLEISKRQVVRILTSDLDGFVAEDQAILRSGLATAPYISVDDTGARHARRDEVTTQIGGSRFSVFRTGRSKSRLNFLSLLRAGCEDYIINDAALDYMRLRKVAPDVISKLAAHPETSFASQMAWYDHLVRLRLHVFDRTLVRELSEAALWGAVRHHGLMGNTVVVSDDAGQFRIPNHALCWVHAERLLQKLMPKTPEQTRKLDKVRDQVWGLYRDLKLWKQKPSAKDAPVLAHRFDDIFEQRTRYKELGQLLARLHRRKHELLKVLERPEIPLHTNVSENDLRACVTKRRISGGTMSADGREARDVMLGLMKTCRKLGISFFAYLGDRLGVKGLTGCIPFLPELVAVRPA</sequence>
<evidence type="ECO:0000313" key="3">
    <source>
        <dbReference type="EMBL" id="MFC3170417.1"/>
    </source>
</evidence>
<dbReference type="Proteomes" id="UP001595557">
    <property type="component" value="Unassembled WGS sequence"/>
</dbReference>
<reference evidence="4" key="1">
    <citation type="journal article" date="2019" name="Int. J. Syst. Evol. Microbiol.">
        <title>The Global Catalogue of Microorganisms (GCM) 10K type strain sequencing project: providing services to taxonomists for standard genome sequencing and annotation.</title>
        <authorList>
            <consortium name="The Broad Institute Genomics Platform"/>
            <consortium name="The Broad Institute Genome Sequencing Center for Infectious Disease"/>
            <person name="Wu L."/>
            <person name="Ma J."/>
        </authorList>
    </citation>
    <scope>NUCLEOTIDE SEQUENCE [LARGE SCALE GENOMIC DNA]</scope>
    <source>
        <strain evidence="4">KCTC 52239</strain>
    </source>
</reference>
<keyword evidence="4" id="KW-1185">Reference proteome</keyword>
<name>A0ABV7IPI9_9RHOB</name>
<dbReference type="RefSeq" id="WP_207471397.1">
    <property type="nucleotide sequence ID" value="NZ_JAFNAW010000069.1"/>
</dbReference>
<dbReference type="Gene3D" id="1.20.5.1160">
    <property type="entry name" value="Vasodilator-stimulated phosphoprotein"/>
    <property type="match status" value="1"/>
</dbReference>